<protein>
    <submittedName>
        <fullName evidence="1">Uncharacterized protein</fullName>
    </submittedName>
</protein>
<evidence type="ECO:0000313" key="2">
    <source>
        <dbReference type="Proteomes" id="UP000324222"/>
    </source>
</evidence>
<dbReference type="AlphaFoldDB" id="A0A5B7E4P5"/>
<organism evidence="1 2">
    <name type="scientific">Portunus trituberculatus</name>
    <name type="common">Swimming crab</name>
    <name type="synonym">Neptunus trituberculatus</name>
    <dbReference type="NCBI Taxonomy" id="210409"/>
    <lineage>
        <taxon>Eukaryota</taxon>
        <taxon>Metazoa</taxon>
        <taxon>Ecdysozoa</taxon>
        <taxon>Arthropoda</taxon>
        <taxon>Crustacea</taxon>
        <taxon>Multicrustacea</taxon>
        <taxon>Malacostraca</taxon>
        <taxon>Eumalacostraca</taxon>
        <taxon>Eucarida</taxon>
        <taxon>Decapoda</taxon>
        <taxon>Pleocyemata</taxon>
        <taxon>Brachyura</taxon>
        <taxon>Eubrachyura</taxon>
        <taxon>Portunoidea</taxon>
        <taxon>Portunidae</taxon>
        <taxon>Portuninae</taxon>
        <taxon>Portunus</taxon>
    </lineage>
</organism>
<name>A0A5B7E4P5_PORTR</name>
<reference evidence="1 2" key="1">
    <citation type="submission" date="2019-05" db="EMBL/GenBank/DDBJ databases">
        <title>Another draft genome of Portunus trituberculatus and its Hox gene families provides insights of decapod evolution.</title>
        <authorList>
            <person name="Jeong J.-H."/>
            <person name="Song I."/>
            <person name="Kim S."/>
            <person name="Choi T."/>
            <person name="Kim D."/>
            <person name="Ryu S."/>
            <person name="Kim W."/>
        </authorList>
    </citation>
    <scope>NUCLEOTIDE SEQUENCE [LARGE SCALE GENOMIC DNA]</scope>
    <source>
        <tissue evidence="1">Muscle</tissue>
    </source>
</reference>
<gene>
    <name evidence="1" type="ORF">E2C01_021556</name>
</gene>
<evidence type="ECO:0000313" key="1">
    <source>
        <dbReference type="EMBL" id="MPC28355.1"/>
    </source>
</evidence>
<comment type="caution">
    <text evidence="1">The sequence shown here is derived from an EMBL/GenBank/DDBJ whole genome shotgun (WGS) entry which is preliminary data.</text>
</comment>
<dbReference type="EMBL" id="VSRR010001899">
    <property type="protein sequence ID" value="MPC28355.1"/>
    <property type="molecule type" value="Genomic_DNA"/>
</dbReference>
<sequence>MLRSKLISRPHGRLVSFVFPYEFEQERFFSVSAIELGYLCVRFLQPFTTRLLASTESLALTTAGWTRAEGVSTSLERVT</sequence>
<dbReference type="Proteomes" id="UP000324222">
    <property type="component" value="Unassembled WGS sequence"/>
</dbReference>
<keyword evidence="2" id="KW-1185">Reference proteome</keyword>
<proteinExistence type="predicted"/>
<accession>A0A5B7E4P5</accession>